<accession>A0AA49GK21</accession>
<evidence type="ECO:0000256" key="1">
    <source>
        <dbReference type="ARBA" id="ARBA00004571"/>
    </source>
</evidence>
<dbReference type="Gene3D" id="2.170.130.10">
    <property type="entry name" value="TonB-dependent receptor, plug domain"/>
    <property type="match status" value="1"/>
</dbReference>
<comment type="subcellular location">
    <subcellularLocation>
        <location evidence="1 7">Cell outer membrane</location>
        <topology evidence="1 7">Multi-pass membrane protein</topology>
    </subcellularLocation>
</comment>
<keyword evidence="8" id="KW-0732">Signal</keyword>
<dbReference type="EMBL" id="CP120682">
    <property type="protein sequence ID" value="WKN34773.1"/>
    <property type="molecule type" value="Genomic_DNA"/>
</dbReference>
<evidence type="ECO:0000256" key="3">
    <source>
        <dbReference type="ARBA" id="ARBA00022452"/>
    </source>
</evidence>
<dbReference type="Gene3D" id="2.60.40.1120">
    <property type="entry name" value="Carboxypeptidase-like, regulatory domain"/>
    <property type="match status" value="1"/>
</dbReference>
<keyword evidence="5 7" id="KW-0472">Membrane</keyword>
<gene>
    <name evidence="10" type="ORF">K4G66_20575</name>
</gene>
<keyword evidence="3 7" id="KW-1134">Transmembrane beta strand</keyword>
<feature type="chain" id="PRO_5041322543" evidence="8">
    <location>
        <begin position="27"/>
        <end position="1143"/>
    </location>
</feature>
<dbReference type="GO" id="GO:0009279">
    <property type="term" value="C:cell outer membrane"/>
    <property type="evidence" value="ECO:0007669"/>
    <property type="project" value="UniProtKB-SubCell"/>
</dbReference>
<dbReference type="PROSITE" id="PS52016">
    <property type="entry name" value="TONB_DEPENDENT_REC_3"/>
    <property type="match status" value="1"/>
</dbReference>
<protein>
    <submittedName>
        <fullName evidence="10">TonB-dependent receptor</fullName>
    </submittedName>
</protein>
<keyword evidence="4 7" id="KW-0812">Transmembrane</keyword>
<evidence type="ECO:0000256" key="7">
    <source>
        <dbReference type="PROSITE-ProRule" id="PRU01360"/>
    </source>
</evidence>
<evidence type="ECO:0000313" key="10">
    <source>
        <dbReference type="EMBL" id="WKN34773.1"/>
    </source>
</evidence>
<dbReference type="InterPro" id="IPR023996">
    <property type="entry name" value="TonB-dep_OMP_SusC/RagA"/>
</dbReference>
<name>A0AA49GK21_9BACT</name>
<dbReference type="NCBIfam" id="TIGR04056">
    <property type="entry name" value="OMP_RagA_SusC"/>
    <property type="match status" value="1"/>
</dbReference>
<keyword evidence="6 7" id="KW-0998">Cell outer membrane</keyword>
<feature type="signal peptide" evidence="8">
    <location>
        <begin position="1"/>
        <end position="26"/>
    </location>
</feature>
<dbReference type="Pfam" id="PF13715">
    <property type="entry name" value="CarbopepD_reg_2"/>
    <property type="match status" value="1"/>
</dbReference>
<dbReference type="AlphaFoldDB" id="A0AA49GK21"/>
<dbReference type="SUPFAM" id="SSF49464">
    <property type="entry name" value="Carboxypeptidase regulatory domain-like"/>
    <property type="match status" value="1"/>
</dbReference>
<keyword evidence="10" id="KW-0675">Receptor</keyword>
<dbReference type="Pfam" id="PF07715">
    <property type="entry name" value="Plug"/>
    <property type="match status" value="1"/>
</dbReference>
<organism evidence="10">
    <name type="scientific">Roseihalotalea indica</name>
    <dbReference type="NCBI Taxonomy" id="2867963"/>
    <lineage>
        <taxon>Bacteria</taxon>
        <taxon>Pseudomonadati</taxon>
        <taxon>Bacteroidota</taxon>
        <taxon>Cytophagia</taxon>
        <taxon>Cytophagales</taxon>
        <taxon>Catalimonadaceae</taxon>
        <taxon>Roseihalotalea</taxon>
    </lineage>
</organism>
<sequence length="1143" mass="127749">MTMKCTMRPRAWLLLLYLLFSGSYLSAQSLASHSPASSSLLNFHQKNQVSLVNFLSDLEKEHQIIFAYDANLVKDKLVILHKGRHRNLDRTLHEALAPLKLTHKKVGDHHYVIQPQQSKKLPEINSAEDNRQASLPSVLPLVGSSSQATLAAVEQTISGKITDGETGDALPGVNVLAKGTSSGTVSDVDGNYRLTVSDDVTTLAFSSIGYLTEDIAINGQTTINVVLMPDIQSLNEVVVVGYGTQKKSDVTGAIGVVDSEELLRAPVTNAIQGLQGRVAGVNVFLNSGSPTSSPRVLIRGLGTINANSSPLYVVDGVVMEDIKFLNPNDIQSMEVLKDASSTAIYGSRGANGVILVTTKRGANTEGITVGYNGFVSVGTLRKKMDLLNAEEWLEVVRTGMENTPKYRPDSNPVFTADDPNLFDENGNPLYDTDWQEEATRTSVSHNHQVSIQQRSEKSTYGVFLNYNRTEGIMLNNYLDRVYGKVAYEGKPKDWFTFGFNLLANVTKENEFDEGGGYQMPRRTMIEMPPIFPVKFPNGTWSNSQMISDPYNLEAMANPVHVLETQDRLRKRTQLFGNAYFIFHLADGLDLRTQFGFDKHDRLFQEYSPTDLINISDPLGRAYQANERMNYWQQETFLNYNKEMGNHRFNGVLGLSWQQRTEEGFGITTEGFADNFFRFNRMQAASQPGAPSSYYEEWALNSYFLRGGYTYMDKYLLTLTGRLDGSSRFGANNKYGFFPSVGLGWILSEEDFLENSSVIDQLKVRSSFGITGNTEIPIYQSLATVSSGTVLINGGRATESYVNRLANPNLEWEKTKMFDAGFNVTLLDYAVSLEFDYYYKLTTDLLLGRPLPQTTGFGSVLDNIGSVSNQGVELMLTTTNFSKDAFQWTTTLNFNYNQNRIEKLGENDEDIFPGPNWVSGSQTILRVGEPLSSFWGYERLGTWGTDEADEAEAVGAVPGEAKRSAEQKIIGNGLPDWTGSLVNNVRYRNFDLSVDLQFVVGADIMQQYYHSTEDRSGIANGLRTILTQGWTPENQNTMVQEIRNQAYAGQNSQVDSHWIADGSYLRGNLITLGYNFSNSMMERLNLRNFRVYASVQNAFVVTADEFQGLDPESTSWLDNQWGQNIFFFQYPRPRSYTLGLNFQF</sequence>
<dbReference type="InterPro" id="IPR036942">
    <property type="entry name" value="Beta-barrel_TonB_sf"/>
</dbReference>
<evidence type="ECO:0000256" key="4">
    <source>
        <dbReference type="ARBA" id="ARBA00022692"/>
    </source>
</evidence>
<dbReference type="InterPro" id="IPR012910">
    <property type="entry name" value="Plug_dom"/>
</dbReference>
<evidence type="ECO:0000259" key="9">
    <source>
        <dbReference type="Pfam" id="PF07715"/>
    </source>
</evidence>
<dbReference type="FunFam" id="2.170.130.10:FF:000008">
    <property type="entry name" value="SusC/RagA family TonB-linked outer membrane protein"/>
    <property type="match status" value="1"/>
</dbReference>
<dbReference type="Gene3D" id="2.40.170.20">
    <property type="entry name" value="TonB-dependent receptor, beta-barrel domain"/>
    <property type="match status" value="1"/>
</dbReference>
<reference evidence="10" key="2">
    <citation type="journal article" date="2024" name="Antonie Van Leeuwenhoek">
        <title>Roseihalotalea indica gen. nov., sp. nov., a halophilic Bacteroidetes from mesopelagic Southwest Indian Ocean with higher carbohydrate metabolic potential.</title>
        <authorList>
            <person name="Chen B."/>
            <person name="Zhang M."/>
            <person name="Lin D."/>
            <person name="Ye J."/>
            <person name="Tang K."/>
        </authorList>
    </citation>
    <scope>NUCLEOTIDE SEQUENCE</scope>
    <source>
        <strain evidence="10">TK19036</strain>
    </source>
</reference>
<dbReference type="InterPro" id="IPR023997">
    <property type="entry name" value="TonB-dep_OMP_SusC/RagA_CS"/>
</dbReference>
<evidence type="ECO:0000256" key="2">
    <source>
        <dbReference type="ARBA" id="ARBA00022448"/>
    </source>
</evidence>
<dbReference type="InterPro" id="IPR008969">
    <property type="entry name" value="CarboxyPept-like_regulatory"/>
</dbReference>
<feature type="domain" description="TonB-dependent receptor plug" evidence="9">
    <location>
        <begin position="247"/>
        <end position="353"/>
    </location>
</feature>
<evidence type="ECO:0000256" key="5">
    <source>
        <dbReference type="ARBA" id="ARBA00023136"/>
    </source>
</evidence>
<evidence type="ECO:0000256" key="6">
    <source>
        <dbReference type="ARBA" id="ARBA00023237"/>
    </source>
</evidence>
<dbReference type="SUPFAM" id="SSF56935">
    <property type="entry name" value="Porins"/>
    <property type="match status" value="1"/>
</dbReference>
<keyword evidence="2 7" id="KW-0813">Transport</keyword>
<dbReference type="NCBIfam" id="TIGR04057">
    <property type="entry name" value="SusC_RagA_signa"/>
    <property type="match status" value="1"/>
</dbReference>
<comment type="similarity">
    <text evidence="7">Belongs to the TonB-dependent receptor family.</text>
</comment>
<dbReference type="InterPro" id="IPR037066">
    <property type="entry name" value="Plug_dom_sf"/>
</dbReference>
<reference evidence="10" key="1">
    <citation type="journal article" date="2023" name="Comput. Struct. Biotechnol. J.">
        <title>Discovery of a novel marine Bacteroidetes with a rich repertoire of carbohydrate-active enzymes.</title>
        <authorList>
            <person name="Chen B."/>
            <person name="Liu G."/>
            <person name="Chen Q."/>
            <person name="Wang H."/>
            <person name="Liu L."/>
            <person name="Tang K."/>
        </authorList>
    </citation>
    <scope>NUCLEOTIDE SEQUENCE</scope>
    <source>
        <strain evidence="10">TK19036</strain>
    </source>
</reference>
<evidence type="ECO:0000256" key="8">
    <source>
        <dbReference type="SAM" id="SignalP"/>
    </source>
</evidence>
<proteinExistence type="inferred from homology"/>
<dbReference type="InterPro" id="IPR039426">
    <property type="entry name" value="TonB-dep_rcpt-like"/>
</dbReference>